<protein>
    <submittedName>
        <fullName evidence="3">Uncharacterized protein LOC128199611</fullName>
    </submittedName>
</protein>
<feature type="compositionally biased region" description="Acidic residues" evidence="1">
    <location>
        <begin position="567"/>
        <end position="576"/>
    </location>
</feature>
<dbReference type="GeneID" id="128199611"/>
<dbReference type="Proteomes" id="UP001652582">
    <property type="component" value="Chromosome 26"/>
</dbReference>
<sequence>MSTSLTTDKHRLLVFRRLGTSLANHRASLSSELGSLWDFFRIDRERRRSAPAATFDHIPPIDTKSPAKLARDLLQVVQDTVFSRRFEEKRCPLVKEESDLSSDDEDGTERRIANLIDFFFTIVKSQKEERKGSGGNCFKREASPEDSNNVYVPTKANTELEQKMETLIEFLATTGCVEENNEEKKITLMEFLFGTEERKLENPTIEINAKGISLSESNVNVKNLTFIDETPGDEGSETLVEMLLKYMEDYGGKEKEAPKSLSVTPSLSEKSKSDMTISKFETISDISKTKSDSTLTHTQDTVIDRGENSRRVSETVIDLSCIKSDLEGIFEEAVLRVYELNMMFEDDTMSEQEDMDNFNAYTQPPHMSYSQGQPYSVELSDIIEEDEPEPSSRCVDNMGQIRQCAEELILYIENKIRDYPFDDSSGPSTEEYSREFDLSPSQKSISLVDLRNIPDLPQSTMVKPKVLRVDKSTSTTEISESISEMCRRIDSACMTDDTSLSASSERNERALDKLESLHRFFSRSRLEIIDESLEENGDKIKSPNGNRAPKMDVIKSDIAEYKKGQESLDDVEDLLDDNDKMDRDSDKMSDVNKTEQ</sequence>
<dbReference type="RefSeq" id="XP_052745795.1">
    <property type="nucleotide sequence ID" value="XM_052889835.1"/>
</dbReference>
<gene>
    <name evidence="3" type="primary">LOC128199611</name>
</gene>
<name>A0ABM3M442_BICAN</name>
<evidence type="ECO:0000313" key="2">
    <source>
        <dbReference type="Proteomes" id="UP001652582"/>
    </source>
</evidence>
<accession>A0ABM3M442</accession>
<feature type="compositionally biased region" description="Basic and acidic residues" evidence="1">
    <location>
        <begin position="577"/>
        <end position="596"/>
    </location>
</feature>
<evidence type="ECO:0000256" key="1">
    <source>
        <dbReference type="SAM" id="MobiDB-lite"/>
    </source>
</evidence>
<proteinExistence type="predicted"/>
<keyword evidence="2" id="KW-1185">Reference proteome</keyword>
<feature type="compositionally biased region" description="Basic and acidic residues" evidence="1">
    <location>
        <begin position="130"/>
        <end position="143"/>
    </location>
</feature>
<organism evidence="2 3">
    <name type="scientific">Bicyclus anynana</name>
    <name type="common">Squinting bush brown butterfly</name>
    <dbReference type="NCBI Taxonomy" id="110368"/>
    <lineage>
        <taxon>Eukaryota</taxon>
        <taxon>Metazoa</taxon>
        <taxon>Ecdysozoa</taxon>
        <taxon>Arthropoda</taxon>
        <taxon>Hexapoda</taxon>
        <taxon>Insecta</taxon>
        <taxon>Pterygota</taxon>
        <taxon>Neoptera</taxon>
        <taxon>Endopterygota</taxon>
        <taxon>Lepidoptera</taxon>
        <taxon>Glossata</taxon>
        <taxon>Ditrysia</taxon>
        <taxon>Papilionoidea</taxon>
        <taxon>Nymphalidae</taxon>
        <taxon>Satyrinae</taxon>
        <taxon>Satyrini</taxon>
        <taxon>Mycalesina</taxon>
        <taxon>Bicyclus</taxon>
    </lineage>
</organism>
<reference evidence="3" key="1">
    <citation type="submission" date="2025-08" db="UniProtKB">
        <authorList>
            <consortium name="RefSeq"/>
        </authorList>
    </citation>
    <scope>IDENTIFICATION</scope>
</reference>
<feature type="region of interest" description="Disordered" evidence="1">
    <location>
        <begin position="562"/>
        <end position="596"/>
    </location>
</feature>
<evidence type="ECO:0000313" key="3">
    <source>
        <dbReference type="RefSeq" id="XP_052745795.1"/>
    </source>
</evidence>
<feature type="region of interest" description="Disordered" evidence="1">
    <location>
        <begin position="130"/>
        <end position="151"/>
    </location>
</feature>